<keyword evidence="1" id="KW-0812">Transmembrane</keyword>
<keyword evidence="1" id="KW-0472">Membrane</keyword>
<sequence length="262" mass="28660">MRKLRYQRRQSRSAVWALRLGIFAAVLLALGFLMHRFWVLETPDFVAVAGLSGALAALALLCAIKGFRNLWLNGDKGGARSFWGGFLASVVLLPLFVAGGMWYGSAPLYDLATNFRSPPQFPPQMPQRLPRMNPITAQVQGDMLAQLSAFPDVQGHRYRAAPDRVAQGIAAVLKSFGWTLITQDSPPAEPNAVRFAATAHSFILGLKSDVVIRALDEGETTYVDMRSLSHYGRRDMGLNAGFITQFLAALEGEVNKAPPDAE</sequence>
<feature type="transmembrane region" description="Helical" evidence="1">
    <location>
        <begin position="45"/>
        <end position="64"/>
    </location>
</feature>
<reference evidence="2 3" key="1">
    <citation type="submission" date="2018-05" db="EMBL/GenBank/DDBJ databases">
        <title>Comparative genomic sequence analysis between strain HN4 and CCM 8460T (Falsochrobactrum ovis) will provide more evidence to prove that HN4 is a new species of Falsochrobactrum.</title>
        <authorList>
            <person name="Lyu W."/>
            <person name="Sun L."/>
            <person name="Yao L."/>
        </authorList>
    </citation>
    <scope>NUCLEOTIDE SEQUENCE [LARGE SCALE GENOMIC DNA]</scope>
    <source>
        <strain evidence="2 3">HN4</strain>
    </source>
</reference>
<dbReference type="OrthoDB" id="1523552at2"/>
<gene>
    <name evidence="2" type="ORF">DKP76_00375</name>
</gene>
<proteinExistence type="predicted"/>
<evidence type="ECO:0000256" key="1">
    <source>
        <dbReference type="SAM" id="Phobius"/>
    </source>
</evidence>
<dbReference type="RefSeq" id="WP_109704464.1">
    <property type="nucleotide sequence ID" value="NZ_QGDB01000001.1"/>
</dbReference>
<evidence type="ECO:0000313" key="3">
    <source>
        <dbReference type="Proteomes" id="UP000245865"/>
    </source>
</evidence>
<keyword evidence="1" id="KW-1133">Transmembrane helix</keyword>
<organism evidence="2 3">
    <name type="scientific">Falsochrobactrum shanghaiense</name>
    <dbReference type="NCBI Taxonomy" id="2201899"/>
    <lineage>
        <taxon>Bacteria</taxon>
        <taxon>Pseudomonadati</taxon>
        <taxon>Pseudomonadota</taxon>
        <taxon>Alphaproteobacteria</taxon>
        <taxon>Hyphomicrobiales</taxon>
        <taxon>Brucellaceae</taxon>
        <taxon>Falsochrobactrum</taxon>
    </lineage>
</organism>
<dbReference type="AlphaFoldDB" id="A0A316JCT4"/>
<dbReference type="Proteomes" id="UP000245865">
    <property type="component" value="Unassembled WGS sequence"/>
</dbReference>
<feature type="transmembrane region" description="Helical" evidence="1">
    <location>
        <begin position="20"/>
        <end position="39"/>
    </location>
</feature>
<feature type="transmembrane region" description="Helical" evidence="1">
    <location>
        <begin position="85"/>
        <end position="104"/>
    </location>
</feature>
<protein>
    <submittedName>
        <fullName evidence="2">DUF1499 domain-containing protein</fullName>
    </submittedName>
</protein>
<evidence type="ECO:0000313" key="2">
    <source>
        <dbReference type="EMBL" id="PWL19071.1"/>
    </source>
</evidence>
<comment type="caution">
    <text evidence="2">The sequence shown here is derived from an EMBL/GenBank/DDBJ whole genome shotgun (WGS) entry which is preliminary data.</text>
</comment>
<name>A0A316JCT4_9HYPH</name>
<accession>A0A316JCT4</accession>
<dbReference type="Pfam" id="PF07386">
    <property type="entry name" value="DUF1499"/>
    <property type="match status" value="1"/>
</dbReference>
<dbReference type="InterPro" id="IPR010865">
    <property type="entry name" value="DUF1499"/>
</dbReference>
<keyword evidence="3" id="KW-1185">Reference proteome</keyword>
<dbReference type="EMBL" id="QGDB01000001">
    <property type="protein sequence ID" value="PWL19071.1"/>
    <property type="molecule type" value="Genomic_DNA"/>
</dbReference>